<organism evidence="1 2">
    <name type="scientific">Prescottella soli</name>
    <dbReference type="NCBI Taxonomy" id="1543852"/>
    <lineage>
        <taxon>Bacteria</taxon>
        <taxon>Bacillati</taxon>
        <taxon>Actinomycetota</taxon>
        <taxon>Actinomycetes</taxon>
        <taxon>Mycobacteriales</taxon>
        <taxon>Nocardiaceae</taxon>
        <taxon>Prescottella</taxon>
    </lineage>
</organism>
<comment type="caution">
    <text evidence="1">The sequence shown here is derived from an EMBL/GenBank/DDBJ whole genome shotgun (WGS) entry which is preliminary data.</text>
</comment>
<accession>A0ABW9FV51</accession>
<proteinExistence type="predicted"/>
<evidence type="ECO:0000313" key="2">
    <source>
        <dbReference type="Proteomes" id="UP001629744"/>
    </source>
</evidence>
<dbReference type="EMBL" id="JBDLNU010000003">
    <property type="protein sequence ID" value="MFM1729474.1"/>
    <property type="molecule type" value="Genomic_DNA"/>
</dbReference>
<gene>
    <name evidence="1" type="ORF">ABEU19_002984</name>
</gene>
<sequence>MDRPEEQIFLLTGASIAVTDAIAYAYTRRRPCVVLGDTTVAEPEDAAEL</sequence>
<protein>
    <submittedName>
        <fullName evidence="1">Uncharacterized protein</fullName>
    </submittedName>
</protein>
<dbReference type="RefSeq" id="WP_348605523.1">
    <property type="nucleotide sequence ID" value="NZ_CP157276.1"/>
</dbReference>
<keyword evidence="2" id="KW-1185">Reference proteome</keyword>
<dbReference type="Proteomes" id="UP001629744">
    <property type="component" value="Unassembled WGS sequence"/>
</dbReference>
<reference evidence="1 2" key="1">
    <citation type="submission" date="2023-11" db="EMBL/GenBank/DDBJ databases">
        <authorList>
            <person name="Val-Calvo J."/>
            <person name="Scortti M."/>
            <person name="Vazquez-Boland J."/>
        </authorList>
    </citation>
    <scope>NUCLEOTIDE SEQUENCE [LARGE SCALE GENOMIC DNA]</scope>
    <source>
        <strain evidence="1 2">DSM 46662</strain>
    </source>
</reference>
<evidence type="ECO:0000313" key="1">
    <source>
        <dbReference type="EMBL" id="MFM1729474.1"/>
    </source>
</evidence>
<name>A0ABW9FV51_9NOCA</name>